<comment type="catalytic activity">
    <reaction evidence="11">
        <text>5,6,7,8-tetrahydropteridine + NADP(+) = 6,7-dihydropteridine + NADPH + H(+)</text>
        <dbReference type="Rhea" id="RHEA:17865"/>
        <dbReference type="ChEBI" id="CHEBI:15378"/>
        <dbReference type="ChEBI" id="CHEBI:28889"/>
        <dbReference type="ChEBI" id="CHEBI:30156"/>
        <dbReference type="ChEBI" id="CHEBI:57783"/>
        <dbReference type="ChEBI" id="CHEBI:58349"/>
        <dbReference type="EC" id="1.5.1.34"/>
    </reaction>
    <physiologicalReaction direction="right-to-left" evidence="11">
        <dbReference type="Rhea" id="RHEA:17867"/>
    </physiologicalReaction>
</comment>
<evidence type="ECO:0000313" key="15">
    <source>
        <dbReference type="Proteomes" id="UP000005239"/>
    </source>
</evidence>
<dbReference type="Pfam" id="PF00106">
    <property type="entry name" value="adh_short"/>
    <property type="match status" value="1"/>
</dbReference>
<evidence type="ECO:0000256" key="7">
    <source>
        <dbReference type="ARBA" id="ARBA00039153"/>
    </source>
</evidence>
<dbReference type="GO" id="GO:0070404">
    <property type="term" value="F:NADH binding"/>
    <property type="evidence" value="ECO:0000318"/>
    <property type="project" value="GO_Central"/>
</dbReference>
<feature type="region of interest" description="Disordered" evidence="13">
    <location>
        <begin position="493"/>
        <end position="522"/>
    </location>
</feature>
<evidence type="ECO:0000256" key="4">
    <source>
        <dbReference type="ARBA" id="ARBA00023002"/>
    </source>
</evidence>
<evidence type="ECO:0000256" key="1">
    <source>
        <dbReference type="ARBA" id="ARBA00006484"/>
    </source>
</evidence>
<evidence type="ECO:0000256" key="3">
    <source>
        <dbReference type="ARBA" id="ARBA00022857"/>
    </source>
</evidence>
<feature type="compositionally biased region" description="Low complexity" evidence="13">
    <location>
        <begin position="167"/>
        <end position="191"/>
    </location>
</feature>
<evidence type="ECO:0000256" key="2">
    <source>
        <dbReference type="ARBA" id="ARBA00011738"/>
    </source>
</evidence>
<dbReference type="EC" id="1.5.1.34" evidence="7"/>
<dbReference type="FunFam" id="3.40.50.720:FF:000157">
    <property type="entry name" value="Quinoid dihydropteridine reductase"/>
    <property type="match status" value="1"/>
</dbReference>
<dbReference type="CDD" id="cd05334">
    <property type="entry name" value="DHPR_SDR_c_like"/>
    <property type="match status" value="1"/>
</dbReference>
<comment type="similarity">
    <text evidence="1">Belongs to the short-chain dehydrogenases/reductases (SDR) family.</text>
</comment>
<comment type="function">
    <text evidence="6">Catalyzes the conversion of quinonoid dihydrobiopterin into tetrahydrobiopterin.</text>
</comment>
<organism evidence="14 15">
    <name type="scientific">Pristionchus pacificus</name>
    <name type="common">Parasitic nematode worm</name>
    <dbReference type="NCBI Taxonomy" id="54126"/>
    <lineage>
        <taxon>Eukaryota</taxon>
        <taxon>Metazoa</taxon>
        <taxon>Ecdysozoa</taxon>
        <taxon>Nematoda</taxon>
        <taxon>Chromadorea</taxon>
        <taxon>Rhabditida</taxon>
        <taxon>Rhabditina</taxon>
        <taxon>Diplogasteromorpha</taxon>
        <taxon>Diplogasteroidea</taxon>
        <taxon>Neodiplogasteridae</taxon>
        <taxon>Pristionchus</taxon>
    </lineage>
</organism>
<feature type="compositionally biased region" description="Low complexity" evidence="13">
    <location>
        <begin position="312"/>
        <end position="322"/>
    </location>
</feature>
<dbReference type="GO" id="GO:0006729">
    <property type="term" value="P:tetrahydrobiopterin biosynthetic process"/>
    <property type="evidence" value="ECO:0000318"/>
    <property type="project" value="GO_Central"/>
</dbReference>
<reference evidence="14" key="2">
    <citation type="submission" date="2022-06" db="UniProtKB">
        <authorList>
            <consortium name="EnsemblMetazoa"/>
        </authorList>
    </citation>
    <scope>IDENTIFICATION</scope>
    <source>
        <strain evidence="14">PS312</strain>
    </source>
</reference>
<keyword evidence="3" id="KW-0521">NADP</keyword>
<name>A0A2A6BHS8_PRIPA</name>
<accession>A0A8R1YZ01</accession>
<feature type="compositionally biased region" description="Low complexity" evidence="13">
    <location>
        <begin position="349"/>
        <end position="358"/>
    </location>
</feature>
<feature type="compositionally biased region" description="Pro residues" evidence="13">
    <location>
        <begin position="409"/>
        <end position="418"/>
    </location>
</feature>
<feature type="compositionally biased region" description="Gly residues" evidence="13">
    <location>
        <begin position="204"/>
        <end position="233"/>
    </location>
</feature>
<proteinExistence type="inferred from homology"/>
<protein>
    <recommendedName>
        <fullName evidence="8">Dihydropteridine reductase</fullName>
        <ecNumber evidence="7">1.5.1.34</ecNumber>
    </recommendedName>
    <alternativeName>
        <fullName evidence="10">HDHPR</fullName>
    </alternativeName>
    <alternativeName>
        <fullName evidence="9">Quinoid dihydropteridine reductase</fullName>
    </alternativeName>
</protein>
<evidence type="ECO:0000313" key="14">
    <source>
        <dbReference type="EnsemblMetazoa" id="PPA42879.1"/>
    </source>
</evidence>
<feature type="compositionally biased region" description="Polar residues" evidence="13">
    <location>
        <begin position="384"/>
        <end position="404"/>
    </location>
</feature>
<reference evidence="15" key="1">
    <citation type="journal article" date="2008" name="Nat. Genet.">
        <title>The Pristionchus pacificus genome provides a unique perspective on nematode lifestyle and parasitism.</title>
        <authorList>
            <person name="Dieterich C."/>
            <person name="Clifton S.W."/>
            <person name="Schuster L.N."/>
            <person name="Chinwalla A."/>
            <person name="Delehaunty K."/>
            <person name="Dinkelacker I."/>
            <person name="Fulton L."/>
            <person name="Fulton R."/>
            <person name="Godfrey J."/>
            <person name="Minx P."/>
            <person name="Mitreva M."/>
            <person name="Roeseler W."/>
            <person name="Tian H."/>
            <person name="Witte H."/>
            <person name="Yang S.P."/>
            <person name="Wilson R.K."/>
            <person name="Sommer R.J."/>
        </authorList>
    </citation>
    <scope>NUCLEOTIDE SEQUENCE [LARGE SCALE GENOMIC DNA]</scope>
    <source>
        <strain evidence="15">PS312</strain>
    </source>
</reference>
<dbReference type="GO" id="GO:0005737">
    <property type="term" value="C:cytoplasm"/>
    <property type="evidence" value="ECO:0000318"/>
    <property type="project" value="GO_Central"/>
</dbReference>
<comment type="catalytic activity">
    <reaction evidence="12">
        <text>5,6,7,8-tetrahydropteridine + NAD(+) = 6,7-dihydropteridine + NADH + H(+)</text>
        <dbReference type="Rhea" id="RHEA:17869"/>
        <dbReference type="ChEBI" id="CHEBI:15378"/>
        <dbReference type="ChEBI" id="CHEBI:28889"/>
        <dbReference type="ChEBI" id="CHEBI:30156"/>
        <dbReference type="ChEBI" id="CHEBI:57540"/>
        <dbReference type="ChEBI" id="CHEBI:57945"/>
        <dbReference type="EC" id="1.5.1.34"/>
    </reaction>
    <physiologicalReaction direction="right-to-left" evidence="12">
        <dbReference type="Rhea" id="RHEA:17871"/>
    </physiologicalReaction>
</comment>
<feature type="compositionally biased region" description="Low complexity" evidence="13">
    <location>
        <begin position="288"/>
        <end position="303"/>
    </location>
</feature>
<keyword evidence="15" id="KW-1185">Reference proteome</keyword>
<feature type="compositionally biased region" description="Polar residues" evidence="13">
    <location>
        <begin position="323"/>
        <end position="341"/>
    </location>
</feature>
<keyword evidence="5" id="KW-0783">Tetrahydrobiopterin biosynthesis</keyword>
<dbReference type="EnsemblMetazoa" id="PPA42879.1">
    <property type="protein sequence ID" value="PPA42879.1"/>
    <property type="gene ID" value="WBGene00281248"/>
</dbReference>
<comment type="subunit">
    <text evidence="2">Homodimer.</text>
</comment>
<evidence type="ECO:0000256" key="6">
    <source>
        <dbReference type="ARBA" id="ARBA00037099"/>
    </source>
</evidence>
<dbReference type="InterPro" id="IPR036291">
    <property type="entry name" value="NAD(P)-bd_dom_sf"/>
</dbReference>
<dbReference type="OrthoDB" id="1204at2759"/>
<feature type="compositionally biased region" description="Polar residues" evidence="13">
    <location>
        <begin position="359"/>
        <end position="374"/>
    </location>
</feature>
<evidence type="ECO:0000256" key="8">
    <source>
        <dbReference type="ARBA" id="ARBA00039520"/>
    </source>
</evidence>
<keyword evidence="4" id="KW-0560">Oxidoreductase</keyword>
<dbReference type="SUPFAM" id="SSF51735">
    <property type="entry name" value="NAD(P)-binding Rossmann-fold domains"/>
    <property type="match status" value="1"/>
</dbReference>
<dbReference type="GO" id="GO:0004155">
    <property type="term" value="F:6,7-dihydropteridine reductase activity"/>
    <property type="evidence" value="ECO:0000318"/>
    <property type="project" value="GO_Central"/>
</dbReference>
<feature type="region of interest" description="Disordered" evidence="13">
    <location>
        <begin position="126"/>
        <end position="439"/>
    </location>
</feature>
<sequence length="809" mass="85941">MVYRVHRKCMQIAHCTSSGGRCKGREIFTPSFLTNHMRGSDKDRCKLIYRTTNCIHTAETHTLFDRLMNKSVIELGPVDSIGHSADATRQKLINKLKVEKPYQEYVQAKLKIQEACFVQEHRARSRLSPGYGGNRSPGYNDVRSPGYDRSPGYNDGGRSPGFGGRSPGHSGRSPGYGDARGRSPGFSGGRSPRYDAGRSPGYAEGEGGRSPGYGGGGRSPGYGGGGRSPGYGASGRSPAYQDRSEATFDDLSTTFNPDALLGSYKEKSTKTEPQLRTVKQEPRDDLFSSSDTASNATPTTSNASRKRPPSPMSSMSSVPIKVVNQTPTGYATRFSQPTQPVRPTGNGMSSDTANSSSSYNHLTPNNHHNGTTRSAVPPPRIPHNQATPSSSAQPAPNGIASSSSHNHRPPPPPPPPSYPNQAQWMPPNERGPGYGQPPPMHYGGYPGSYLPAPGTPMPGMGMNWPQVNGNGGPMPFQNGQSGYVQPMIHPNPYQNRPGGPPPTSYGAGQAQPQIPNTGPPRPVGPSPIGWPEWTERAIEASMTRGAVEVGDDLIMRMAWSTIKLPLIKYARMSSQRVLVYGGKGALGSALVHSFKTRGYWVLSVGENESADASISVPKDCSSVVDQEKHVLSEVARTLSDGCKLDAILCVAGGWAGGNAANEAMVRNADLMVRQSVWPSLIAARLAALHLAPNGLLQFTGAATAVAGTPGMIGYGLAKAAVHQLTASLAAEKSGLPSGATVLAILPSTLDTPMNRKWMPKADHSSWTPLPWVGDLLHSFISTPSSRPVSGTLLKLETIAGESTAVPSKI</sequence>
<dbReference type="PANTHER" id="PTHR15104">
    <property type="entry name" value="DIHYDROPTERIDINE REDUCTASE"/>
    <property type="match status" value="1"/>
</dbReference>
<accession>A0A2A6BHS8</accession>
<dbReference type="InterPro" id="IPR002347">
    <property type="entry name" value="SDR_fam"/>
</dbReference>
<evidence type="ECO:0000256" key="11">
    <source>
        <dbReference type="ARBA" id="ARBA00047429"/>
    </source>
</evidence>
<evidence type="ECO:0000256" key="10">
    <source>
        <dbReference type="ARBA" id="ARBA00042518"/>
    </source>
</evidence>
<dbReference type="Gene3D" id="3.40.50.720">
    <property type="entry name" value="NAD(P)-binding Rossmann-like Domain"/>
    <property type="match status" value="1"/>
</dbReference>
<gene>
    <name evidence="14" type="primary">WBGene00281248</name>
</gene>
<feature type="compositionally biased region" description="Gly residues" evidence="13">
    <location>
        <begin position="154"/>
        <end position="166"/>
    </location>
</feature>
<dbReference type="Proteomes" id="UP000005239">
    <property type="component" value="Unassembled WGS sequence"/>
</dbReference>
<dbReference type="AlphaFoldDB" id="A0A2A6BHS8"/>
<dbReference type="GO" id="GO:0070402">
    <property type="term" value="F:NADPH binding"/>
    <property type="evidence" value="ECO:0000318"/>
    <property type="project" value="GO_Central"/>
</dbReference>
<evidence type="ECO:0000256" key="12">
    <source>
        <dbReference type="ARBA" id="ARBA00047536"/>
    </source>
</evidence>
<dbReference type="PRINTS" id="PR00081">
    <property type="entry name" value="GDHRDH"/>
</dbReference>
<dbReference type="PANTHER" id="PTHR15104:SF0">
    <property type="entry name" value="DIHYDROPTERIDINE REDUCTASE"/>
    <property type="match status" value="1"/>
</dbReference>
<evidence type="ECO:0000256" key="5">
    <source>
        <dbReference type="ARBA" id="ARBA00023007"/>
    </source>
</evidence>
<evidence type="ECO:0000256" key="9">
    <source>
        <dbReference type="ARBA" id="ARBA00041348"/>
    </source>
</evidence>
<dbReference type="GO" id="GO:0006559">
    <property type="term" value="P:L-phenylalanine catabolic process"/>
    <property type="evidence" value="ECO:0000318"/>
    <property type="project" value="GO_Central"/>
</dbReference>
<evidence type="ECO:0000256" key="13">
    <source>
        <dbReference type="SAM" id="MobiDB-lite"/>
    </source>
</evidence>